<comment type="caution">
    <text evidence="1">The sequence shown here is derived from an EMBL/GenBank/DDBJ whole genome shotgun (WGS) entry which is preliminary data.</text>
</comment>
<organism evidence="1 2">
    <name type="scientific">Dioscorea alata</name>
    <name type="common">Purple yam</name>
    <dbReference type="NCBI Taxonomy" id="55571"/>
    <lineage>
        <taxon>Eukaryota</taxon>
        <taxon>Viridiplantae</taxon>
        <taxon>Streptophyta</taxon>
        <taxon>Embryophyta</taxon>
        <taxon>Tracheophyta</taxon>
        <taxon>Spermatophyta</taxon>
        <taxon>Magnoliopsida</taxon>
        <taxon>Liliopsida</taxon>
        <taxon>Dioscoreales</taxon>
        <taxon>Dioscoreaceae</taxon>
        <taxon>Dioscorea</taxon>
    </lineage>
</organism>
<accession>A0ACB7VVN1</accession>
<reference evidence="2" key="1">
    <citation type="journal article" date="2022" name="Nat. Commun.">
        <title>Chromosome evolution and the genetic basis of agronomically important traits in greater yam.</title>
        <authorList>
            <person name="Bredeson J.V."/>
            <person name="Lyons J.B."/>
            <person name="Oniyinde I.O."/>
            <person name="Okereke N.R."/>
            <person name="Kolade O."/>
            <person name="Nnabue I."/>
            <person name="Nwadili C.O."/>
            <person name="Hribova E."/>
            <person name="Parker M."/>
            <person name="Nwogha J."/>
            <person name="Shu S."/>
            <person name="Carlson J."/>
            <person name="Kariba R."/>
            <person name="Muthemba S."/>
            <person name="Knop K."/>
            <person name="Barton G.J."/>
            <person name="Sherwood A.V."/>
            <person name="Lopez-Montes A."/>
            <person name="Asiedu R."/>
            <person name="Jamnadass R."/>
            <person name="Muchugi A."/>
            <person name="Goodstein D."/>
            <person name="Egesi C.N."/>
            <person name="Featherston J."/>
            <person name="Asfaw A."/>
            <person name="Simpson G.G."/>
            <person name="Dolezel J."/>
            <person name="Hendre P.S."/>
            <person name="Van Deynze A."/>
            <person name="Kumar P.L."/>
            <person name="Obidiegwu J.E."/>
            <person name="Bhattacharjee R."/>
            <person name="Rokhsar D.S."/>
        </authorList>
    </citation>
    <scope>NUCLEOTIDE SEQUENCE [LARGE SCALE GENOMIC DNA]</scope>
    <source>
        <strain evidence="2">cv. TDa95/00328</strain>
    </source>
</reference>
<name>A0ACB7VVN1_DIOAL</name>
<sequence length="585" mass="65227">MATTTTTTTKTAAELDDVLIRFEEATRDAYRLQLQTLRTILERHATVDYLQRHLPGCSLGDGDEAVSSFRRLIPLSSYDDYADLIQRIADGSESPAALSLDPLLCFFYSSGTSTMSPKMIPFFESMPAKTSSSLAHQCSSALLQRLFPPRQSISKVLWFLYAGKIIETKGGFRAMAATAFPFQNKRSSSTPLLSMCVSPPAVILGSDNYQQMYCHLLCGLRCSASIDAIRAPYAVGLIRAIHLLESKWEQLCNDIEFGFLSSEFITDSSMREAVQELLGGPRPEIAKVIRGFCSKGKWEGVLRELWPEARYIACVTTGSMEQYYPKLRYYAGGIPILCGDYFSSECSVGININRLSPPESTSFVIIPTAAYFEFLPFRPETPLETNETVDISGVEIGELYEIVVTTYRGLYRYCLGDIVKVIGFYNSSPEVKFITRAPKNSSEIFTESDLMLAMENFQLMLNENEMGEVVEYAGYLELDSKQQHLVMFVEIINTCMDWTNCDCDFVNKCCHLIEGCLGSVYQVRKAGGSLGCLEIVIVRPGSFEGLAMVAMENGAPANQYKPPKIIRNLKLVSSLRKCVIASYCY</sequence>
<gene>
    <name evidence="1" type="ORF">IHE45_06G017300</name>
</gene>
<protein>
    <submittedName>
        <fullName evidence="1">GH3 family protein</fullName>
    </submittedName>
</protein>
<dbReference type="EMBL" id="CM037016">
    <property type="protein sequence ID" value="KAH7678745.1"/>
    <property type="molecule type" value="Genomic_DNA"/>
</dbReference>
<proteinExistence type="predicted"/>
<dbReference type="Proteomes" id="UP000827976">
    <property type="component" value="Chromosome 6"/>
</dbReference>
<keyword evidence="2" id="KW-1185">Reference proteome</keyword>
<evidence type="ECO:0000313" key="2">
    <source>
        <dbReference type="Proteomes" id="UP000827976"/>
    </source>
</evidence>
<evidence type="ECO:0000313" key="1">
    <source>
        <dbReference type="EMBL" id="KAH7678745.1"/>
    </source>
</evidence>